<dbReference type="SUPFAM" id="SSF51569">
    <property type="entry name" value="Aldolase"/>
    <property type="match status" value="1"/>
</dbReference>
<dbReference type="PANTHER" id="PTHR30304:SF0">
    <property type="entry name" value="D-TAGATOSE-1,6-BISPHOSPHATE ALDOLASE SUBUNIT GATY-RELATED"/>
    <property type="match status" value="1"/>
</dbReference>
<comment type="caution">
    <text evidence="3">The sequence shown here is derived from an EMBL/GenBank/DDBJ whole genome shotgun (WGS) entry which is preliminary data.</text>
</comment>
<accession>A0A2H0K900</accession>
<dbReference type="Pfam" id="PF01116">
    <property type="entry name" value="F_bP_aldolase"/>
    <property type="match status" value="1"/>
</dbReference>
<dbReference type="Gene3D" id="3.20.20.70">
    <property type="entry name" value="Aldolase class I"/>
    <property type="match status" value="1"/>
</dbReference>
<feature type="binding site" evidence="2">
    <location>
        <position position="134"/>
    </location>
    <ligand>
        <name>Zn(2+)</name>
        <dbReference type="ChEBI" id="CHEBI:29105"/>
        <label>2</label>
    </ligand>
</feature>
<keyword evidence="2" id="KW-0862">Zinc</keyword>
<feature type="active site" description="Proton donor" evidence="1">
    <location>
        <position position="80"/>
    </location>
</feature>
<dbReference type="PIRSF" id="PIRSF001359">
    <property type="entry name" value="F_bP_aldolase_II"/>
    <property type="match status" value="1"/>
</dbReference>
<dbReference type="InterPro" id="IPR050246">
    <property type="entry name" value="Class_II_FBP_aldolase"/>
</dbReference>
<name>A0A2H0K900_9BACT</name>
<evidence type="ECO:0000313" key="4">
    <source>
        <dbReference type="Proteomes" id="UP000229834"/>
    </source>
</evidence>
<gene>
    <name evidence="3" type="ORF">COV95_00680</name>
</gene>
<evidence type="ECO:0000256" key="2">
    <source>
        <dbReference type="PIRSR" id="PIRSR001359-3"/>
    </source>
</evidence>
<evidence type="ECO:0000256" key="1">
    <source>
        <dbReference type="PIRSR" id="PIRSR001359-1"/>
    </source>
</evidence>
<dbReference type="AlphaFoldDB" id="A0A2H0K900"/>
<comment type="cofactor">
    <cofactor evidence="2">
        <name>Zn(2+)</name>
        <dbReference type="ChEBI" id="CHEBI:29105"/>
    </cofactor>
    <text evidence="2">Binds 2 Zn(2+) ions per subunit. One is catalytic and the other provides a structural contribution.</text>
</comment>
<evidence type="ECO:0000313" key="3">
    <source>
        <dbReference type="EMBL" id="PIQ67073.1"/>
    </source>
</evidence>
<feature type="binding site" evidence="2">
    <location>
        <position position="215"/>
    </location>
    <ligand>
        <name>Zn(2+)</name>
        <dbReference type="ChEBI" id="CHEBI:29105"/>
        <label>1</label>
        <note>catalytic</note>
    </ligand>
</feature>
<reference evidence="3 4" key="1">
    <citation type="submission" date="2017-09" db="EMBL/GenBank/DDBJ databases">
        <title>Depth-based differentiation of microbial function through sediment-hosted aquifers and enrichment of novel symbionts in the deep terrestrial subsurface.</title>
        <authorList>
            <person name="Probst A.J."/>
            <person name="Ladd B."/>
            <person name="Jarett J.K."/>
            <person name="Geller-Mcgrath D.E."/>
            <person name="Sieber C.M."/>
            <person name="Emerson J.B."/>
            <person name="Anantharaman K."/>
            <person name="Thomas B.C."/>
            <person name="Malmstrom R."/>
            <person name="Stieglmeier M."/>
            <person name="Klingl A."/>
            <person name="Woyke T."/>
            <person name="Ryan C.M."/>
            <person name="Banfield J.F."/>
        </authorList>
    </citation>
    <scope>NUCLEOTIDE SEQUENCE [LARGE SCALE GENOMIC DNA]</scope>
    <source>
        <strain evidence="3">CG11_big_fil_rev_8_21_14_0_20_40_24</strain>
    </source>
</reference>
<dbReference type="InterPro" id="IPR000771">
    <property type="entry name" value="FBA_II"/>
</dbReference>
<sequence length="288" mass="31309">MKTAKEYILEAQKNKKALGHFNVSNMEGVWAVSRAAKSLNLPVFIGVSEGERDFIGIKEIRAIVTAVKEDLDHPIFLNADHTYSFDRVKEVVDAGFDSVIIDGAKLSAEDNLKLTQESVQYAKSKNPNILIEGELGYIGQSSKLLNELPEGVNLDPKSLTHPDVAKDFVNKTGIDLLAPAVGNIHGMLKGGGNPALNIERVKEIGEAAGVPLVLHGGSGSSDEDFANAIEAGISIIHINTEIRVAYRDALKKSLQDEPDEISPYKIAKPAMVAMQKVIENRIKLFNRS</sequence>
<dbReference type="InterPro" id="IPR013785">
    <property type="entry name" value="Aldolase_TIM"/>
</dbReference>
<dbReference type="PANTHER" id="PTHR30304">
    <property type="entry name" value="D-TAGATOSE-1,6-BISPHOSPHATE ALDOLASE"/>
    <property type="match status" value="1"/>
</dbReference>
<dbReference type="GO" id="GO:0005975">
    <property type="term" value="P:carbohydrate metabolic process"/>
    <property type="evidence" value="ECO:0007669"/>
    <property type="project" value="InterPro"/>
</dbReference>
<dbReference type="EMBL" id="PCVC01000020">
    <property type="protein sequence ID" value="PIQ67073.1"/>
    <property type="molecule type" value="Genomic_DNA"/>
</dbReference>
<dbReference type="GO" id="GO:0008270">
    <property type="term" value="F:zinc ion binding"/>
    <property type="evidence" value="ECO:0007669"/>
    <property type="project" value="InterPro"/>
</dbReference>
<organism evidence="3 4">
    <name type="scientific">Candidatus Zambryskibacteria bacterium CG11_big_fil_rev_8_21_14_0_20_40_24</name>
    <dbReference type="NCBI Taxonomy" id="1975116"/>
    <lineage>
        <taxon>Bacteria</taxon>
        <taxon>Candidatus Zambryskiibacteriota</taxon>
    </lineage>
</organism>
<dbReference type="GO" id="GO:0016832">
    <property type="term" value="F:aldehyde-lyase activity"/>
    <property type="evidence" value="ECO:0007669"/>
    <property type="project" value="InterPro"/>
</dbReference>
<feature type="binding site" evidence="2">
    <location>
        <position position="185"/>
    </location>
    <ligand>
        <name>Zn(2+)</name>
        <dbReference type="ChEBI" id="CHEBI:29105"/>
        <label>1</label>
        <note>catalytic</note>
    </ligand>
</feature>
<protein>
    <submittedName>
        <fullName evidence="3">Tagatose-bisphosphate aldolase</fullName>
    </submittedName>
</protein>
<dbReference type="Proteomes" id="UP000229834">
    <property type="component" value="Unassembled WGS sequence"/>
</dbReference>
<proteinExistence type="predicted"/>
<dbReference type="CDD" id="cd00947">
    <property type="entry name" value="TBP_aldolase_IIB"/>
    <property type="match status" value="1"/>
</dbReference>
<keyword evidence="2" id="KW-0479">Metal-binding</keyword>
<dbReference type="NCBIfam" id="TIGR00167">
    <property type="entry name" value="cbbA"/>
    <property type="match status" value="1"/>
</dbReference>
<feature type="binding site" evidence="2">
    <location>
        <position position="81"/>
    </location>
    <ligand>
        <name>Zn(2+)</name>
        <dbReference type="ChEBI" id="CHEBI:29105"/>
        <label>1</label>
        <note>catalytic</note>
    </ligand>
</feature>
<feature type="binding site" evidence="2">
    <location>
        <position position="102"/>
    </location>
    <ligand>
        <name>Zn(2+)</name>
        <dbReference type="ChEBI" id="CHEBI:29105"/>
        <label>2</label>
    </ligand>
</feature>